<proteinExistence type="predicted"/>
<name>A4BAR4_9GAMM</name>
<comment type="caution">
    <text evidence="2">The sequence shown here is derived from an EMBL/GenBank/DDBJ whole genome shotgun (WGS) entry which is preliminary data.</text>
</comment>
<dbReference type="RefSeq" id="WP_008041689.1">
    <property type="nucleotide sequence ID" value="NZ_CH724149.1"/>
</dbReference>
<dbReference type="GO" id="GO:0008081">
    <property type="term" value="F:phosphoric diester hydrolase activity"/>
    <property type="evidence" value="ECO:0007669"/>
    <property type="project" value="UniProtKB-ARBA"/>
</dbReference>
<sequence length="425" mass="47466">MLKKESFYIEIERLVPGLFVDLELAWSQHPFLFPRFRIKNTREVRQIRELGLSRVRIITKKSQADALQTLKSPPPLVPEGNDVPDSDADLNTLWQQKKDSLAEAEGFKKEHRRTTKAYRETQKRIGNVIRNLKLAPANAIRDADEVITDITAMLAETGNIVISMVNLSSDEFSSQHHALNVTVLALALGKQLNLSEAQLHDLGVGCMLHDIGKIMLPAPLLQKTHLSEQEKQVVLTHVGHGLKMLTRLDIVSDQVQEMVAHHHAYLDGSGHPPTSDADDISSLCRILQIANHYDNMCNPSVPLTPLSPKAAMAKLFSDFETKLDSQLIHQFVRHFGVYPPGTVVQMNDDSIAVVISVRSEALLSPRVLIYNPDIPAKQALMIDLTDNQDLSIRHALKPGEYPQEVQEYLGLEDRLGYFISPSASG</sequence>
<dbReference type="InterPro" id="IPR037522">
    <property type="entry name" value="HD_GYP_dom"/>
</dbReference>
<accession>A4BAR4</accession>
<evidence type="ECO:0000313" key="3">
    <source>
        <dbReference type="Proteomes" id="UP000005953"/>
    </source>
</evidence>
<gene>
    <name evidence="2" type="ORF">MED297_10931</name>
</gene>
<dbReference type="PANTHER" id="PTHR43155:SF2">
    <property type="entry name" value="CYCLIC DI-GMP PHOSPHODIESTERASE PA4108"/>
    <property type="match status" value="1"/>
</dbReference>
<dbReference type="PROSITE" id="PS51832">
    <property type="entry name" value="HD_GYP"/>
    <property type="match status" value="1"/>
</dbReference>
<dbReference type="HOGENOM" id="CLU_000445_92_1_6"/>
<dbReference type="InterPro" id="IPR003607">
    <property type="entry name" value="HD/PDEase_dom"/>
</dbReference>
<dbReference type="InterPro" id="IPR021812">
    <property type="entry name" value="DUF3391"/>
</dbReference>
<dbReference type="PANTHER" id="PTHR43155">
    <property type="entry name" value="CYCLIC DI-GMP PHOSPHODIESTERASE PA4108-RELATED"/>
    <property type="match status" value="1"/>
</dbReference>
<dbReference type="SMART" id="SM00471">
    <property type="entry name" value="HDc"/>
    <property type="match status" value="1"/>
</dbReference>
<feature type="domain" description="HD-GYP" evidence="1">
    <location>
        <begin position="154"/>
        <end position="347"/>
    </location>
</feature>
<dbReference type="Pfam" id="PF13487">
    <property type="entry name" value="HD_5"/>
    <property type="match status" value="1"/>
</dbReference>
<dbReference type="Gene3D" id="1.10.3210.10">
    <property type="entry name" value="Hypothetical protein af1432"/>
    <property type="match status" value="1"/>
</dbReference>
<dbReference type="Proteomes" id="UP000005953">
    <property type="component" value="Unassembled WGS sequence"/>
</dbReference>
<dbReference type="OrthoDB" id="9816273at2"/>
<dbReference type="InterPro" id="IPR006675">
    <property type="entry name" value="HDIG_dom"/>
</dbReference>
<keyword evidence="3" id="KW-1185">Reference proteome</keyword>
<dbReference type="CDD" id="cd00077">
    <property type="entry name" value="HDc"/>
    <property type="match status" value="1"/>
</dbReference>
<reference evidence="2 3" key="1">
    <citation type="submission" date="2006-02" db="EMBL/GenBank/DDBJ databases">
        <authorList>
            <person name="Pinhassi J."/>
            <person name="Pedros-Alio C."/>
            <person name="Ferriera S."/>
            <person name="Johnson J."/>
            <person name="Kravitz S."/>
            <person name="Halpern A."/>
            <person name="Remington K."/>
            <person name="Beeson K."/>
            <person name="Tran B."/>
            <person name="Rogers Y.-H."/>
            <person name="Friedman R."/>
            <person name="Venter J.C."/>
        </authorList>
    </citation>
    <scope>NUCLEOTIDE SEQUENCE [LARGE SCALE GENOMIC DNA]</scope>
    <source>
        <strain evidence="2 3">MED297</strain>
    </source>
</reference>
<protein>
    <recommendedName>
        <fullName evidence="1">HD-GYP domain-containing protein</fullName>
    </recommendedName>
</protein>
<dbReference type="SUPFAM" id="SSF109604">
    <property type="entry name" value="HD-domain/PDEase-like"/>
    <property type="match status" value="1"/>
</dbReference>
<dbReference type="EMBL" id="AAOE01000002">
    <property type="protein sequence ID" value="EAR11020.1"/>
    <property type="molecule type" value="Genomic_DNA"/>
</dbReference>
<dbReference type="Pfam" id="PF11871">
    <property type="entry name" value="DUF3391"/>
    <property type="match status" value="1"/>
</dbReference>
<evidence type="ECO:0000313" key="2">
    <source>
        <dbReference type="EMBL" id="EAR11020.1"/>
    </source>
</evidence>
<evidence type="ECO:0000259" key="1">
    <source>
        <dbReference type="PROSITE" id="PS51832"/>
    </source>
</evidence>
<organism evidence="2 3">
    <name type="scientific">Reinekea blandensis MED297</name>
    <dbReference type="NCBI Taxonomy" id="314283"/>
    <lineage>
        <taxon>Bacteria</taxon>
        <taxon>Pseudomonadati</taxon>
        <taxon>Pseudomonadota</taxon>
        <taxon>Gammaproteobacteria</taxon>
        <taxon>Oceanospirillales</taxon>
        <taxon>Saccharospirillaceae</taxon>
        <taxon>Reinekea</taxon>
    </lineage>
</organism>
<dbReference type="NCBIfam" id="TIGR00277">
    <property type="entry name" value="HDIG"/>
    <property type="match status" value="1"/>
</dbReference>
<dbReference type="STRING" id="314283.MED297_10931"/>
<dbReference type="AlphaFoldDB" id="A4BAR4"/>